<dbReference type="OrthoDB" id="6744998at2759"/>
<organism evidence="1 2">
    <name type="scientific">Brassicogethes aeneus</name>
    <name type="common">Rape pollen beetle</name>
    <name type="synonym">Meligethes aeneus</name>
    <dbReference type="NCBI Taxonomy" id="1431903"/>
    <lineage>
        <taxon>Eukaryota</taxon>
        <taxon>Metazoa</taxon>
        <taxon>Ecdysozoa</taxon>
        <taxon>Arthropoda</taxon>
        <taxon>Hexapoda</taxon>
        <taxon>Insecta</taxon>
        <taxon>Pterygota</taxon>
        <taxon>Neoptera</taxon>
        <taxon>Endopterygota</taxon>
        <taxon>Coleoptera</taxon>
        <taxon>Polyphaga</taxon>
        <taxon>Cucujiformia</taxon>
        <taxon>Nitidulidae</taxon>
        <taxon>Meligethinae</taxon>
        <taxon>Brassicogethes</taxon>
    </lineage>
</organism>
<gene>
    <name evidence="1" type="ORF">MELIAE_LOCUS7491</name>
</gene>
<dbReference type="EMBL" id="OV121136">
    <property type="protein sequence ID" value="CAH0556587.1"/>
    <property type="molecule type" value="Genomic_DNA"/>
</dbReference>
<sequence length="363" mass="42564">MVAILSQNNIYGSLLDNAINMGFSHNRTLKDVLNGSYPKNKITKMDVYDLELFVTKLVQCTKQIVSKTLGKEVNEKPSWWPTALELQYMELCKAQKKRKIKATILQRLVIKCSKYFKKYACNYNSVGEIFVNDENICITKKNRKVNQSTKNKLRINKGKNDMIANRYPIIKLEDILRKPTARKPVTQNNFLNYFGLLPSSTEKEIKPDQYTFPSHPIKIHNSHHIPLSSDLGQMLLKRENHQLNETVLSRRLERVEWYINKAVPKEDAKYEPLQSIPALPKHCHQYRYPKRQYHQVYKDNNKKLQLCKPLKVVLKKCDFSSMKKKCLVKLERISNAKRKSLVVKLEKIEQCSSIKKKLRRKTK</sequence>
<evidence type="ECO:0000313" key="1">
    <source>
        <dbReference type="EMBL" id="CAH0556587.1"/>
    </source>
</evidence>
<keyword evidence="2" id="KW-1185">Reference proteome</keyword>
<accession>A0A9P0B796</accession>
<evidence type="ECO:0000313" key="2">
    <source>
        <dbReference type="Proteomes" id="UP001154078"/>
    </source>
</evidence>
<protein>
    <submittedName>
        <fullName evidence="1">Uncharacterized protein</fullName>
    </submittedName>
</protein>
<reference evidence="1" key="1">
    <citation type="submission" date="2021-12" db="EMBL/GenBank/DDBJ databases">
        <authorList>
            <person name="King R."/>
        </authorList>
    </citation>
    <scope>NUCLEOTIDE SEQUENCE</scope>
</reference>
<proteinExistence type="predicted"/>
<dbReference type="AlphaFoldDB" id="A0A9P0B796"/>
<dbReference type="Proteomes" id="UP001154078">
    <property type="component" value="Chromosome 5"/>
</dbReference>
<name>A0A9P0B796_BRAAE</name>